<dbReference type="EMBL" id="JAHRIQ010085157">
    <property type="protein sequence ID" value="MEQ2249413.1"/>
    <property type="molecule type" value="Genomic_DNA"/>
</dbReference>
<protein>
    <submittedName>
        <fullName evidence="1">Uncharacterized protein</fullName>
    </submittedName>
</protein>
<evidence type="ECO:0000313" key="2">
    <source>
        <dbReference type="Proteomes" id="UP001482620"/>
    </source>
</evidence>
<keyword evidence="2" id="KW-1185">Reference proteome</keyword>
<dbReference type="Proteomes" id="UP001482620">
    <property type="component" value="Unassembled WGS sequence"/>
</dbReference>
<proteinExistence type="predicted"/>
<evidence type="ECO:0000313" key="1">
    <source>
        <dbReference type="EMBL" id="MEQ2249413.1"/>
    </source>
</evidence>
<gene>
    <name evidence="1" type="ORF">ILYODFUR_029008</name>
</gene>
<comment type="caution">
    <text evidence="1">The sequence shown here is derived from an EMBL/GenBank/DDBJ whole genome shotgun (WGS) entry which is preliminary data.</text>
</comment>
<name>A0ABV0UZB1_9TELE</name>
<reference evidence="1 2" key="1">
    <citation type="submission" date="2021-06" db="EMBL/GenBank/DDBJ databases">
        <authorList>
            <person name="Palmer J.M."/>
        </authorList>
    </citation>
    <scope>NUCLEOTIDE SEQUENCE [LARGE SCALE GENOMIC DNA]</scope>
    <source>
        <strain evidence="2">if_2019</strain>
        <tissue evidence="1">Muscle</tissue>
    </source>
</reference>
<organism evidence="1 2">
    <name type="scientific">Ilyodon furcidens</name>
    <name type="common">goldbreast splitfin</name>
    <dbReference type="NCBI Taxonomy" id="33524"/>
    <lineage>
        <taxon>Eukaryota</taxon>
        <taxon>Metazoa</taxon>
        <taxon>Chordata</taxon>
        <taxon>Craniata</taxon>
        <taxon>Vertebrata</taxon>
        <taxon>Euteleostomi</taxon>
        <taxon>Actinopterygii</taxon>
        <taxon>Neopterygii</taxon>
        <taxon>Teleostei</taxon>
        <taxon>Neoteleostei</taxon>
        <taxon>Acanthomorphata</taxon>
        <taxon>Ovalentaria</taxon>
        <taxon>Atherinomorphae</taxon>
        <taxon>Cyprinodontiformes</taxon>
        <taxon>Goodeidae</taxon>
        <taxon>Ilyodon</taxon>
    </lineage>
</organism>
<accession>A0ABV0UZB1</accession>
<sequence>MTRSFPGYFKPSILGKKRCFPSTKHLKVTTKNTAISFYLLPRNTSHTSLPSEELELMQAGLGKKTVTLPEDGDHTEVPSSIQLFV</sequence>